<dbReference type="PANTHER" id="PTHR27007">
    <property type="match status" value="1"/>
</dbReference>
<evidence type="ECO:0000256" key="11">
    <source>
        <dbReference type="ARBA" id="ARBA00022777"/>
    </source>
</evidence>
<dbReference type="GO" id="GO:0016020">
    <property type="term" value="C:membrane"/>
    <property type="evidence" value="ECO:0007669"/>
    <property type="project" value="UniProtKB-SubCell"/>
</dbReference>
<proteinExistence type="inferred from homology"/>
<dbReference type="SUPFAM" id="SSF56112">
    <property type="entry name" value="Protein kinase-like (PK-like)"/>
    <property type="match status" value="1"/>
</dbReference>
<keyword evidence="12 17" id="KW-0067">ATP-binding</keyword>
<dbReference type="CDD" id="cd12087">
    <property type="entry name" value="TM_EGFR-like"/>
    <property type="match status" value="1"/>
</dbReference>
<evidence type="ECO:0000256" key="20">
    <source>
        <dbReference type="SAM" id="SignalP"/>
    </source>
</evidence>
<dbReference type="CDD" id="cd06899">
    <property type="entry name" value="lectin_legume_LecRK_Arcelin_ConA"/>
    <property type="match status" value="1"/>
</dbReference>
<evidence type="ECO:0000256" key="5">
    <source>
        <dbReference type="ARBA" id="ARBA00022527"/>
    </source>
</evidence>
<feature type="chain" id="PRO_5042172106" description="non-specific serine/threonine protein kinase" evidence="20">
    <location>
        <begin position="30"/>
        <end position="688"/>
    </location>
</feature>
<evidence type="ECO:0000256" key="12">
    <source>
        <dbReference type="ARBA" id="ARBA00022840"/>
    </source>
</evidence>
<dbReference type="FunFam" id="1.10.510.10:FF:000108">
    <property type="entry name" value="L-type lectin-domain containing receptor kinase S.4"/>
    <property type="match status" value="1"/>
</dbReference>
<gene>
    <name evidence="22" type="ORF">MKW98_019758</name>
</gene>
<feature type="domain" description="Protein kinase" evidence="21">
    <location>
        <begin position="377"/>
        <end position="648"/>
    </location>
</feature>
<accession>A0AAD4XVI2</accession>
<evidence type="ECO:0000313" key="22">
    <source>
        <dbReference type="EMBL" id="KAI3954627.1"/>
    </source>
</evidence>
<dbReference type="AlphaFoldDB" id="A0AAD4XVI2"/>
<dbReference type="PROSITE" id="PS50011">
    <property type="entry name" value="PROTEIN_KINASE_DOM"/>
    <property type="match status" value="1"/>
</dbReference>
<dbReference type="GO" id="GO:0030246">
    <property type="term" value="F:carbohydrate binding"/>
    <property type="evidence" value="ECO:0007669"/>
    <property type="project" value="UniProtKB-KW"/>
</dbReference>
<evidence type="ECO:0000256" key="7">
    <source>
        <dbReference type="ARBA" id="ARBA00022692"/>
    </source>
</evidence>
<sequence>MKRSSTKMRTIFAEIVIFLFLLLIRENSADSEFVFNKFNSGNLTINGAARVTENGLLQLTDYESSNDTRSAFYSNPVKLNGNVSFSTTFVIGIVSAAALNDTSGQEIAFVIAPQRSQPGDASNAFISKGISTGISTNHVFTVELGTVKDPHVRIYINSSNSVNSTKPADFINGKDKKLSLEEPLQVWVEYNAVDKKTKVTLAQFNAAKPDAPLLIHSKDLSAIFLDSQYDIGFSASTQSVLKSQYVLGWSFAIGEEAKALNLPILPKLPPPRTSPDSPPPPPTSPDSPGSPPPSLSPSPSPSPTTTTTPPKPSKNQKTVIISSAVVGSIVIFALLVFFGLYYMRNQKRKNVPVPSPSLPPVSEVRKFSYSELEEATCVFSEQIGEGASGTVYRGVLPNSESQVAVKKVSGDAKYGSKEFTAEIESLGKLRHQNLVFLHGYCEHEGQLLLVYDYMPNGSVDMFLYPKRNPLYCTFIWSQRFQIIKDVANGLYYLHKGLKQAVIHRDIKSSNVLLDDRMNARLGNFGLAKLYDHGSDSAPASGVVRKLGYIAPEMHYGMPSTQTDVYAFGAFLLEIASGRTPNLVAERGLHLVDWVSSSMKDDAILNTADKRLGGEYAEEEMLLVLKLGLLCCRFQPTARPTIQKIVQYLSGDVAEADLRALNTVDEASVRYVGGGSTPPRSGTQDIFLE</sequence>
<evidence type="ECO:0000256" key="8">
    <source>
        <dbReference type="ARBA" id="ARBA00022729"/>
    </source>
</evidence>
<dbReference type="InterPro" id="IPR017441">
    <property type="entry name" value="Protein_kinase_ATP_BS"/>
</dbReference>
<feature type="compositionally biased region" description="Pro residues" evidence="18">
    <location>
        <begin position="266"/>
        <end position="302"/>
    </location>
</feature>
<evidence type="ECO:0000256" key="14">
    <source>
        <dbReference type="ARBA" id="ARBA00023136"/>
    </source>
</evidence>
<dbReference type="Proteomes" id="UP001202328">
    <property type="component" value="Unassembled WGS sequence"/>
</dbReference>
<evidence type="ECO:0000256" key="6">
    <source>
        <dbReference type="ARBA" id="ARBA00022679"/>
    </source>
</evidence>
<dbReference type="GO" id="GO:0051707">
    <property type="term" value="P:response to other organism"/>
    <property type="evidence" value="ECO:0007669"/>
    <property type="project" value="UniProtKB-ARBA"/>
</dbReference>
<evidence type="ECO:0000256" key="18">
    <source>
        <dbReference type="SAM" id="MobiDB-lite"/>
    </source>
</evidence>
<evidence type="ECO:0000256" key="1">
    <source>
        <dbReference type="ARBA" id="ARBA00004479"/>
    </source>
</evidence>
<dbReference type="Pfam" id="PF00139">
    <property type="entry name" value="Lectin_legB"/>
    <property type="match status" value="1"/>
</dbReference>
<dbReference type="InterPro" id="IPR050528">
    <property type="entry name" value="L-type_Lectin-RKs"/>
</dbReference>
<dbReference type="SUPFAM" id="SSF49899">
    <property type="entry name" value="Concanavalin A-like lectins/glucanases"/>
    <property type="match status" value="1"/>
</dbReference>
<evidence type="ECO:0000256" key="4">
    <source>
        <dbReference type="ARBA" id="ARBA00012513"/>
    </source>
</evidence>
<evidence type="ECO:0000256" key="9">
    <source>
        <dbReference type="ARBA" id="ARBA00022734"/>
    </source>
</evidence>
<dbReference type="InterPro" id="IPR008271">
    <property type="entry name" value="Ser/Thr_kinase_AS"/>
</dbReference>
<dbReference type="EC" id="2.7.11.1" evidence="4"/>
<feature type="transmembrane region" description="Helical" evidence="19">
    <location>
        <begin position="319"/>
        <end position="342"/>
    </location>
</feature>
<evidence type="ECO:0000259" key="21">
    <source>
        <dbReference type="PROSITE" id="PS50011"/>
    </source>
</evidence>
<dbReference type="InterPro" id="IPR011009">
    <property type="entry name" value="Kinase-like_dom_sf"/>
</dbReference>
<evidence type="ECO:0000256" key="16">
    <source>
        <dbReference type="ARBA" id="ARBA00048679"/>
    </source>
</evidence>
<dbReference type="GO" id="GO:0005524">
    <property type="term" value="F:ATP binding"/>
    <property type="evidence" value="ECO:0007669"/>
    <property type="project" value="UniProtKB-UniRule"/>
</dbReference>
<keyword evidence="13 19" id="KW-1133">Transmembrane helix</keyword>
<evidence type="ECO:0000256" key="2">
    <source>
        <dbReference type="ARBA" id="ARBA00008536"/>
    </source>
</evidence>
<feature type="binding site" evidence="17">
    <location>
        <position position="407"/>
    </location>
    <ligand>
        <name>ATP</name>
        <dbReference type="ChEBI" id="CHEBI:30616"/>
    </ligand>
</feature>
<dbReference type="SMART" id="SM00220">
    <property type="entry name" value="S_TKc"/>
    <property type="match status" value="1"/>
</dbReference>
<keyword evidence="14 19" id="KW-0472">Membrane</keyword>
<organism evidence="22 23">
    <name type="scientific">Papaver atlanticum</name>
    <dbReference type="NCBI Taxonomy" id="357466"/>
    <lineage>
        <taxon>Eukaryota</taxon>
        <taxon>Viridiplantae</taxon>
        <taxon>Streptophyta</taxon>
        <taxon>Embryophyta</taxon>
        <taxon>Tracheophyta</taxon>
        <taxon>Spermatophyta</taxon>
        <taxon>Magnoliopsida</taxon>
        <taxon>Ranunculales</taxon>
        <taxon>Papaveraceae</taxon>
        <taxon>Papaveroideae</taxon>
        <taxon>Papaver</taxon>
    </lineage>
</organism>
<keyword evidence="7 19" id="KW-0812">Transmembrane</keyword>
<dbReference type="PROSITE" id="PS00107">
    <property type="entry name" value="PROTEIN_KINASE_ATP"/>
    <property type="match status" value="1"/>
</dbReference>
<dbReference type="FunFam" id="3.30.200.20:FF:000178">
    <property type="entry name" value="serine/threonine-protein kinase PBS1-like"/>
    <property type="match status" value="1"/>
</dbReference>
<protein>
    <recommendedName>
        <fullName evidence="4">non-specific serine/threonine protein kinase</fullName>
        <ecNumber evidence="4">2.7.11.1</ecNumber>
    </recommendedName>
</protein>
<keyword evidence="6" id="KW-0808">Transferase</keyword>
<evidence type="ECO:0000256" key="10">
    <source>
        <dbReference type="ARBA" id="ARBA00022741"/>
    </source>
</evidence>
<comment type="caution">
    <text evidence="22">The sequence shown here is derived from an EMBL/GenBank/DDBJ whole genome shotgun (WGS) entry which is preliminary data.</text>
</comment>
<dbReference type="InterPro" id="IPR013320">
    <property type="entry name" value="ConA-like_dom_sf"/>
</dbReference>
<comment type="subcellular location">
    <subcellularLocation>
        <location evidence="1">Membrane</location>
        <topology evidence="1">Single-pass type I membrane protein</topology>
    </subcellularLocation>
</comment>
<feature type="signal peptide" evidence="20">
    <location>
        <begin position="1"/>
        <end position="29"/>
    </location>
</feature>
<dbReference type="InterPro" id="IPR001220">
    <property type="entry name" value="Legume_lectin_dom"/>
</dbReference>
<dbReference type="EMBL" id="JAJJMB010001902">
    <property type="protein sequence ID" value="KAI3954627.1"/>
    <property type="molecule type" value="Genomic_DNA"/>
</dbReference>
<comment type="catalytic activity">
    <reaction evidence="15">
        <text>L-threonyl-[protein] + ATP = O-phospho-L-threonyl-[protein] + ADP + H(+)</text>
        <dbReference type="Rhea" id="RHEA:46608"/>
        <dbReference type="Rhea" id="RHEA-COMP:11060"/>
        <dbReference type="Rhea" id="RHEA-COMP:11605"/>
        <dbReference type="ChEBI" id="CHEBI:15378"/>
        <dbReference type="ChEBI" id="CHEBI:30013"/>
        <dbReference type="ChEBI" id="CHEBI:30616"/>
        <dbReference type="ChEBI" id="CHEBI:61977"/>
        <dbReference type="ChEBI" id="CHEBI:456216"/>
        <dbReference type="EC" id="2.7.11.1"/>
    </reaction>
</comment>
<evidence type="ECO:0000313" key="23">
    <source>
        <dbReference type="Proteomes" id="UP001202328"/>
    </source>
</evidence>
<keyword evidence="10 17" id="KW-0547">Nucleotide-binding</keyword>
<evidence type="ECO:0000256" key="3">
    <source>
        <dbReference type="ARBA" id="ARBA00010217"/>
    </source>
</evidence>
<keyword evidence="8 20" id="KW-0732">Signal</keyword>
<dbReference type="InterPro" id="IPR000719">
    <property type="entry name" value="Prot_kinase_dom"/>
</dbReference>
<keyword evidence="5" id="KW-0723">Serine/threonine-protein kinase</keyword>
<feature type="region of interest" description="Disordered" evidence="18">
    <location>
        <begin position="264"/>
        <end position="315"/>
    </location>
</feature>
<evidence type="ECO:0000256" key="13">
    <source>
        <dbReference type="ARBA" id="ARBA00022989"/>
    </source>
</evidence>
<dbReference type="PROSITE" id="PS00108">
    <property type="entry name" value="PROTEIN_KINASE_ST"/>
    <property type="match status" value="1"/>
</dbReference>
<comment type="similarity">
    <text evidence="3">In the C-terminal section; belongs to the protein kinase superfamily. Ser/Thr protein kinase family.</text>
</comment>
<dbReference type="GO" id="GO:0004674">
    <property type="term" value="F:protein serine/threonine kinase activity"/>
    <property type="evidence" value="ECO:0007669"/>
    <property type="project" value="UniProtKB-KW"/>
</dbReference>
<evidence type="ECO:0000256" key="19">
    <source>
        <dbReference type="SAM" id="Phobius"/>
    </source>
</evidence>
<name>A0AAD4XVI2_9MAGN</name>
<comment type="catalytic activity">
    <reaction evidence="16">
        <text>L-seryl-[protein] + ATP = O-phospho-L-seryl-[protein] + ADP + H(+)</text>
        <dbReference type="Rhea" id="RHEA:17989"/>
        <dbReference type="Rhea" id="RHEA-COMP:9863"/>
        <dbReference type="Rhea" id="RHEA-COMP:11604"/>
        <dbReference type="ChEBI" id="CHEBI:15378"/>
        <dbReference type="ChEBI" id="CHEBI:29999"/>
        <dbReference type="ChEBI" id="CHEBI:30616"/>
        <dbReference type="ChEBI" id="CHEBI:83421"/>
        <dbReference type="ChEBI" id="CHEBI:456216"/>
        <dbReference type="EC" id="2.7.11.1"/>
    </reaction>
</comment>
<dbReference type="InterPro" id="IPR001245">
    <property type="entry name" value="Ser-Thr/Tyr_kinase_cat_dom"/>
</dbReference>
<evidence type="ECO:0000256" key="17">
    <source>
        <dbReference type="PROSITE-ProRule" id="PRU10141"/>
    </source>
</evidence>
<evidence type="ECO:0000256" key="15">
    <source>
        <dbReference type="ARBA" id="ARBA00047899"/>
    </source>
</evidence>
<dbReference type="Pfam" id="PF07714">
    <property type="entry name" value="PK_Tyr_Ser-Thr"/>
    <property type="match status" value="1"/>
</dbReference>
<keyword evidence="23" id="KW-1185">Reference proteome</keyword>
<keyword evidence="9" id="KW-0430">Lectin</keyword>
<dbReference type="Gene3D" id="1.10.510.10">
    <property type="entry name" value="Transferase(Phosphotransferase) domain 1"/>
    <property type="match status" value="1"/>
</dbReference>
<dbReference type="Gene3D" id="2.60.120.200">
    <property type="match status" value="1"/>
</dbReference>
<keyword evidence="11" id="KW-0418">Kinase</keyword>
<dbReference type="GO" id="GO:0006952">
    <property type="term" value="P:defense response"/>
    <property type="evidence" value="ECO:0007669"/>
    <property type="project" value="UniProtKB-ARBA"/>
</dbReference>
<comment type="similarity">
    <text evidence="2">In the N-terminal section; belongs to the leguminous lectin family.</text>
</comment>
<reference evidence="22" key="1">
    <citation type="submission" date="2022-04" db="EMBL/GenBank/DDBJ databases">
        <title>A functionally conserved STORR gene fusion in Papaver species that diverged 16.8 million years ago.</title>
        <authorList>
            <person name="Catania T."/>
        </authorList>
    </citation>
    <scope>NUCLEOTIDE SEQUENCE</scope>
    <source>
        <strain evidence="22">S-188037</strain>
    </source>
</reference>
<dbReference type="Gene3D" id="3.30.200.20">
    <property type="entry name" value="Phosphorylase Kinase, domain 1"/>
    <property type="match status" value="1"/>
</dbReference>